<dbReference type="Gene3D" id="1.10.10.10">
    <property type="entry name" value="Winged helix-like DNA-binding domain superfamily/Winged helix DNA-binding domain"/>
    <property type="match status" value="1"/>
</dbReference>
<dbReference type="GO" id="GO:0016987">
    <property type="term" value="F:sigma factor activity"/>
    <property type="evidence" value="ECO:0007669"/>
    <property type="project" value="UniProtKB-KW"/>
</dbReference>
<dbReference type="InterPro" id="IPR036388">
    <property type="entry name" value="WH-like_DNA-bd_sf"/>
</dbReference>
<evidence type="ECO:0000256" key="1">
    <source>
        <dbReference type="ARBA" id="ARBA00010641"/>
    </source>
</evidence>
<organism evidence="7 8">
    <name type="scientific">Chitinophaga agri</name>
    <dbReference type="NCBI Taxonomy" id="2703787"/>
    <lineage>
        <taxon>Bacteria</taxon>
        <taxon>Pseudomonadati</taxon>
        <taxon>Bacteroidota</taxon>
        <taxon>Chitinophagia</taxon>
        <taxon>Chitinophagales</taxon>
        <taxon>Chitinophagaceae</taxon>
        <taxon>Chitinophaga</taxon>
    </lineage>
</organism>
<keyword evidence="4" id="KW-0804">Transcription</keyword>
<feature type="domain" description="RNA polymerase sigma-70 region 2" evidence="5">
    <location>
        <begin position="28"/>
        <end position="95"/>
    </location>
</feature>
<evidence type="ECO:0000259" key="5">
    <source>
        <dbReference type="Pfam" id="PF04542"/>
    </source>
</evidence>
<dbReference type="InterPro" id="IPR013324">
    <property type="entry name" value="RNA_pol_sigma_r3/r4-like"/>
</dbReference>
<evidence type="ECO:0000313" key="8">
    <source>
        <dbReference type="Proteomes" id="UP000476411"/>
    </source>
</evidence>
<dbReference type="AlphaFoldDB" id="A0A6B9Z8M7"/>
<evidence type="ECO:0000313" key="7">
    <source>
        <dbReference type="EMBL" id="QHS58326.1"/>
    </source>
</evidence>
<dbReference type="GO" id="GO:0003677">
    <property type="term" value="F:DNA binding"/>
    <property type="evidence" value="ECO:0007669"/>
    <property type="project" value="InterPro"/>
</dbReference>
<gene>
    <name evidence="7" type="ORF">GWR21_01570</name>
</gene>
<reference evidence="7 8" key="1">
    <citation type="submission" date="2020-01" db="EMBL/GenBank/DDBJ databases">
        <title>Complete genome sequence of Chitinophaga sp. H33E-04 isolated from quinoa roots.</title>
        <authorList>
            <person name="Weon H.-Y."/>
            <person name="Lee S.A."/>
        </authorList>
    </citation>
    <scope>NUCLEOTIDE SEQUENCE [LARGE SCALE GENOMIC DNA]</scope>
    <source>
        <strain evidence="7 8">H33E-04</strain>
    </source>
</reference>
<dbReference type="Gene3D" id="1.10.1740.10">
    <property type="match status" value="1"/>
</dbReference>
<name>A0A6B9Z8M7_9BACT</name>
<keyword evidence="3" id="KW-0731">Sigma factor</keyword>
<dbReference type="InterPro" id="IPR039425">
    <property type="entry name" value="RNA_pol_sigma-70-like"/>
</dbReference>
<evidence type="ECO:0000259" key="6">
    <source>
        <dbReference type="Pfam" id="PF08281"/>
    </source>
</evidence>
<dbReference type="EMBL" id="CP048113">
    <property type="protein sequence ID" value="QHS58326.1"/>
    <property type="molecule type" value="Genomic_DNA"/>
</dbReference>
<keyword evidence="2" id="KW-0805">Transcription regulation</keyword>
<dbReference type="Proteomes" id="UP000476411">
    <property type="component" value="Chromosome"/>
</dbReference>
<dbReference type="GO" id="GO:0006352">
    <property type="term" value="P:DNA-templated transcription initiation"/>
    <property type="evidence" value="ECO:0007669"/>
    <property type="project" value="InterPro"/>
</dbReference>
<evidence type="ECO:0000256" key="2">
    <source>
        <dbReference type="ARBA" id="ARBA00023015"/>
    </source>
</evidence>
<comment type="similarity">
    <text evidence="1">Belongs to the sigma-70 factor family. ECF subfamily.</text>
</comment>
<dbReference type="Pfam" id="PF04542">
    <property type="entry name" value="Sigma70_r2"/>
    <property type="match status" value="1"/>
</dbReference>
<dbReference type="RefSeq" id="WP_162330031.1">
    <property type="nucleotide sequence ID" value="NZ_CP048113.1"/>
</dbReference>
<dbReference type="InterPro" id="IPR014284">
    <property type="entry name" value="RNA_pol_sigma-70_dom"/>
</dbReference>
<dbReference type="NCBIfam" id="TIGR02937">
    <property type="entry name" value="sigma70-ECF"/>
    <property type="match status" value="1"/>
</dbReference>
<keyword evidence="8" id="KW-1185">Reference proteome</keyword>
<evidence type="ECO:0000256" key="3">
    <source>
        <dbReference type="ARBA" id="ARBA00023082"/>
    </source>
</evidence>
<dbReference type="InterPro" id="IPR013325">
    <property type="entry name" value="RNA_pol_sigma_r2"/>
</dbReference>
<feature type="domain" description="RNA polymerase sigma factor 70 region 4 type 2" evidence="6">
    <location>
        <begin position="125"/>
        <end position="175"/>
    </location>
</feature>
<accession>A0A6B9Z8M7</accession>
<dbReference type="PANTHER" id="PTHR43133:SF46">
    <property type="entry name" value="RNA POLYMERASE SIGMA-70 FACTOR ECF SUBFAMILY"/>
    <property type="match status" value="1"/>
</dbReference>
<sequence>MNIYSTLTDKELTDRLNNRDVHAYEEIYKRYWRIMFEFARKMLQDNEQAKDIVQDTFTTLYCNIGTTDFSKIRIAPYLYTIVKNNVINLSLRNKRSASYLASLKEFVDAGEYITDAQVRENEVLRQIEAEIAKLPRKMRQVFEMSRKAYMSRREIAEATNLSEETVKSQISRAIKVLKSKLGAHSLLFIMALILWLNK</sequence>
<dbReference type="SUPFAM" id="SSF88946">
    <property type="entry name" value="Sigma2 domain of RNA polymerase sigma factors"/>
    <property type="match status" value="1"/>
</dbReference>
<proteinExistence type="inferred from homology"/>
<evidence type="ECO:0000256" key="4">
    <source>
        <dbReference type="ARBA" id="ARBA00023163"/>
    </source>
</evidence>
<dbReference type="InterPro" id="IPR007627">
    <property type="entry name" value="RNA_pol_sigma70_r2"/>
</dbReference>
<dbReference type="SUPFAM" id="SSF88659">
    <property type="entry name" value="Sigma3 and sigma4 domains of RNA polymerase sigma factors"/>
    <property type="match status" value="1"/>
</dbReference>
<dbReference type="PANTHER" id="PTHR43133">
    <property type="entry name" value="RNA POLYMERASE ECF-TYPE SIGMA FACTO"/>
    <property type="match status" value="1"/>
</dbReference>
<protein>
    <submittedName>
        <fullName evidence="7">Sigma-70 family RNA polymerase sigma factor</fullName>
    </submittedName>
</protein>
<dbReference type="KEGG" id="chih:GWR21_01570"/>
<dbReference type="InterPro" id="IPR013249">
    <property type="entry name" value="RNA_pol_sigma70_r4_t2"/>
</dbReference>
<dbReference type="Pfam" id="PF08281">
    <property type="entry name" value="Sigma70_r4_2"/>
    <property type="match status" value="1"/>
</dbReference>